<feature type="compositionally biased region" description="Pro residues" evidence="1">
    <location>
        <begin position="1"/>
        <end position="14"/>
    </location>
</feature>
<name>A0ABV5G4G8_9MICC</name>
<protein>
    <submittedName>
        <fullName evidence="2">Uncharacterized protein</fullName>
    </submittedName>
</protein>
<reference evidence="2 3" key="1">
    <citation type="submission" date="2024-09" db="EMBL/GenBank/DDBJ databases">
        <authorList>
            <person name="Sun Q."/>
            <person name="Mori K."/>
        </authorList>
    </citation>
    <scope>NUCLEOTIDE SEQUENCE [LARGE SCALE GENOMIC DNA]</scope>
    <source>
        <strain evidence="2 3">CCM 7609</strain>
    </source>
</reference>
<proteinExistence type="predicted"/>
<keyword evidence="3" id="KW-1185">Reference proteome</keyword>
<evidence type="ECO:0000313" key="3">
    <source>
        <dbReference type="Proteomes" id="UP001589575"/>
    </source>
</evidence>
<feature type="region of interest" description="Disordered" evidence="1">
    <location>
        <begin position="1"/>
        <end position="51"/>
    </location>
</feature>
<organism evidence="2 3">
    <name type="scientific">Citricoccus parietis</name>
    <dbReference type="NCBI Taxonomy" id="592307"/>
    <lineage>
        <taxon>Bacteria</taxon>
        <taxon>Bacillati</taxon>
        <taxon>Actinomycetota</taxon>
        <taxon>Actinomycetes</taxon>
        <taxon>Micrococcales</taxon>
        <taxon>Micrococcaceae</taxon>
        <taxon>Citricoccus</taxon>
    </lineage>
</organism>
<dbReference type="EMBL" id="JBHMFI010000001">
    <property type="protein sequence ID" value="MFB9073831.1"/>
    <property type="molecule type" value="Genomic_DNA"/>
</dbReference>
<evidence type="ECO:0000256" key="1">
    <source>
        <dbReference type="SAM" id="MobiDB-lite"/>
    </source>
</evidence>
<dbReference type="Proteomes" id="UP001589575">
    <property type="component" value="Unassembled WGS sequence"/>
</dbReference>
<gene>
    <name evidence="2" type="ORF">ACFFX0_22560</name>
</gene>
<feature type="compositionally biased region" description="Low complexity" evidence="1">
    <location>
        <begin position="26"/>
        <end position="39"/>
    </location>
</feature>
<comment type="caution">
    <text evidence="2">The sequence shown here is derived from an EMBL/GenBank/DDBJ whole genome shotgun (WGS) entry which is preliminary data.</text>
</comment>
<accession>A0ABV5G4G8</accession>
<sequence>MPPPGPPLPVPPPRNQVTARGGGPWPAASAPRTPRSPRTGWTRPRTARSIG</sequence>
<evidence type="ECO:0000313" key="2">
    <source>
        <dbReference type="EMBL" id="MFB9073831.1"/>
    </source>
</evidence>